<evidence type="ECO:0000313" key="2">
    <source>
        <dbReference type="EMBL" id="TYB69500.1"/>
    </source>
</evidence>
<reference evidence="2 3" key="1">
    <citation type="submission" date="2019-08" db="EMBL/GenBank/DDBJ databases">
        <title>Genomes of Antarctic Bizionia species.</title>
        <authorList>
            <person name="Bowman J.P."/>
        </authorList>
    </citation>
    <scope>NUCLEOTIDE SEQUENCE [LARGE SCALE GENOMIC DNA]</scope>
    <source>
        <strain evidence="2 3">HFD</strain>
    </source>
</reference>
<dbReference type="PANTHER" id="PTHR33594">
    <property type="entry name" value="SUPERFAMILY HYDROLASE, PUTATIVE (AFU_ORTHOLOGUE AFUA_1G03035)-RELATED"/>
    <property type="match status" value="1"/>
</dbReference>
<proteinExistence type="predicted"/>
<dbReference type="RefSeq" id="WP_148370921.1">
    <property type="nucleotide sequence ID" value="NZ_VSKM01000020.1"/>
</dbReference>
<gene>
    <name evidence="2" type="ORF">ES676_13845</name>
</gene>
<dbReference type="CDD" id="cd00077">
    <property type="entry name" value="HDc"/>
    <property type="match status" value="1"/>
</dbReference>
<dbReference type="AlphaFoldDB" id="A0A8H2LC30"/>
<keyword evidence="3" id="KW-1185">Reference proteome</keyword>
<sequence>MSQDVLISNTIAFVKRELKDAEGGHDWFHIERVYKNALLIAKREQVDTLVVALGALLHDIADSKFHNGDETVGPKVAREFLFTQNTDSYIIEHVIKIIENISFKGGNTAQQFTSLELDVVQDADRLDAIGAIGIARCFNYGGFINRPLFNPEIKPQLNMTKEEYKNSEAPTINHFYEKLLLLKDRMNTKTGTQIAVKRHDFMLLFLDQFYNEWDGKK</sequence>
<dbReference type="EMBL" id="VSKM01000020">
    <property type="protein sequence ID" value="TYB69500.1"/>
    <property type="molecule type" value="Genomic_DNA"/>
</dbReference>
<feature type="domain" description="HD/PDEase" evidence="1">
    <location>
        <begin position="22"/>
        <end position="138"/>
    </location>
</feature>
<evidence type="ECO:0000259" key="1">
    <source>
        <dbReference type="SMART" id="SM00471"/>
    </source>
</evidence>
<protein>
    <submittedName>
        <fullName evidence="2">HD domain-containing protein</fullName>
    </submittedName>
</protein>
<dbReference type="Gene3D" id="1.10.472.50">
    <property type="entry name" value="HD-domain/PDEase-like"/>
    <property type="match status" value="1"/>
</dbReference>
<dbReference type="Pfam" id="PF01966">
    <property type="entry name" value="HD"/>
    <property type="match status" value="1"/>
</dbReference>
<dbReference type="InterPro" id="IPR006674">
    <property type="entry name" value="HD_domain"/>
</dbReference>
<organism evidence="2 3">
    <name type="scientific">Bizionia saleffrena</name>
    <dbReference type="NCBI Taxonomy" id="291189"/>
    <lineage>
        <taxon>Bacteria</taxon>
        <taxon>Pseudomonadati</taxon>
        <taxon>Bacteroidota</taxon>
        <taxon>Flavobacteriia</taxon>
        <taxon>Flavobacteriales</taxon>
        <taxon>Flavobacteriaceae</taxon>
        <taxon>Bizionia</taxon>
    </lineage>
</organism>
<comment type="caution">
    <text evidence="2">The sequence shown here is derived from an EMBL/GenBank/DDBJ whole genome shotgun (WGS) entry which is preliminary data.</text>
</comment>
<dbReference type="PANTHER" id="PTHR33594:SF1">
    <property type="entry name" value="HD_PDEASE DOMAIN-CONTAINING PROTEIN"/>
    <property type="match status" value="1"/>
</dbReference>
<name>A0A8H2LC30_9FLAO</name>
<evidence type="ECO:0000313" key="3">
    <source>
        <dbReference type="Proteomes" id="UP000323324"/>
    </source>
</evidence>
<dbReference type="SMART" id="SM00471">
    <property type="entry name" value="HDc"/>
    <property type="match status" value="1"/>
</dbReference>
<dbReference type="InterPro" id="IPR003607">
    <property type="entry name" value="HD/PDEase_dom"/>
</dbReference>
<dbReference type="Gene3D" id="1.20.58.1910">
    <property type="match status" value="1"/>
</dbReference>
<accession>A0A8H2LC30</accession>
<dbReference type="Proteomes" id="UP000323324">
    <property type="component" value="Unassembled WGS sequence"/>
</dbReference>
<dbReference type="SUPFAM" id="SSF109604">
    <property type="entry name" value="HD-domain/PDEase-like"/>
    <property type="match status" value="1"/>
</dbReference>